<comment type="similarity">
    <text evidence="3 7">Belongs to the class-III pyridoxal-phosphate-dependent aminotransferase family. HemL subfamily.</text>
</comment>
<dbReference type="GO" id="GO:0005737">
    <property type="term" value="C:cytoplasm"/>
    <property type="evidence" value="ECO:0007669"/>
    <property type="project" value="UniProtKB-SubCell"/>
</dbReference>
<dbReference type="Pfam" id="PF00202">
    <property type="entry name" value="Aminotran_3"/>
    <property type="match status" value="1"/>
</dbReference>
<evidence type="ECO:0000256" key="4">
    <source>
        <dbReference type="ARBA" id="ARBA00022898"/>
    </source>
</evidence>
<evidence type="ECO:0000313" key="8">
    <source>
        <dbReference type="EMBL" id="HHQ16638.1"/>
    </source>
</evidence>
<dbReference type="EC" id="5.4.3.8" evidence="7"/>
<dbReference type="InterPro" id="IPR049704">
    <property type="entry name" value="Aminotrans_3_PPA_site"/>
</dbReference>
<comment type="pathway">
    <text evidence="2">Porphyrin-containing compound metabolism; protoporphyrin-IX biosynthesis; 5-aminolevulinate from L-glutamyl-tRNA(Glu): step 2/2.</text>
</comment>
<reference evidence="8" key="1">
    <citation type="journal article" date="2020" name="mSystems">
        <title>Genome- and Community-Level Interaction Insights into Carbon Utilization and Element Cycling Functions of Hydrothermarchaeota in Hydrothermal Sediment.</title>
        <authorList>
            <person name="Zhou Z."/>
            <person name="Liu Y."/>
            <person name="Xu W."/>
            <person name="Pan J."/>
            <person name="Luo Z.H."/>
            <person name="Li M."/>
        </authorList>
    </citation>
    <scope>NUCLEOTIDE SEQUENCE [LARGE SCALE GENOMIC DNA]</scope>
    <source>
        <strain evidence="8">SpSt-106</strain>
    </source>
</reference>
<feature type="modified residue" description="N6-(pyridoxal phosphate)lysine" evidence="7">
    <location>
        <position position="266"/>
    </location>
</feature>
<comment type="cofactor">
    <cofactor evidence="1 7">
        <name>pyridoxal 5'-phosphate</name>
        <dbReference type="ChEBI" id="CHEBI:597326"/>
    </cofactor>
</comment>
<evidence type="ECO:0000256" key="3">
    <source>
        <dbReference type="ARBA" id="ARBA00008981"/>
    </source>
</evidence>
<dbReference type="AlphaFoldDB" id="A0A7V6CE98"/>
<dbReference type="SUPFAM" id="SSF53383">
    <property type="entry name" value="PLP-dependent transferases"/>
    <property type="match status" value="1"/>
</dbReference>
<dbReference type="GO" id="GO:0042286">
    <property type="term" value="F:glutamate-1-semialdehyde 2,1-aminomutase activity"/>
    <property type="evidence" value="ECO:0007669"/>
    <property type="project" value="UniProtKB-UniRule"/>
</dbReference>
<dbReference type="InterPro" id="IPR004639">
    <property type="entry name" value="4pyrrol_synth_GluAld_NH2Trfase"/>
</dbReference>
<keyword evidence="4 7" id="KW-0663">Pyridoxal phosphate</keyword>
<comment type="caution">
    <text evidence="8">The sequence shown here is derived from an EMBL/GenBank/DDBJ whole genome shotgun (WGS) entry which is preliminary data.</text>
</comment>
<dbReference type="GO" id="GO:0008483">
    <property type="term" value="F:transaminase activity"/>
    <property type="evidence" value="ECO:0007669"/>
    <property type="project" value="InterPro"/>
</dbReference>
<organism evidence="8">
    <name type="scientific">Thermodesulfobacterium geofontis</name>
    <dbReference type="NCBI Taxonomy" id="1295609"/>
    <lineage>
        <taxon>Bacteria</taxon>
        <taxon>Pseudomonadati</taxon>
        <taxon>Thermodesulfobacteriota</taxon>
        <taxon>Thermodesulfobacteria</taxon>
        <taxon>Thermodesulfobacteriales</taxon>
        <taxon>Thermodesulfobacteriaceae</taxon>
        <taxon>Thermodesulfobacterium</taxon>
    </lineage>
</organism>
<name>A0A7V6CE98_9BACT</name>
<proteinExistence type="inferred from homology"/>
<dbReference type="NCBIfam" id="NF000818">
    <property type="entry name" value="PRK00062.1"/>
    <property type="match status" value="1"/>
</dbReference>
<dbReference type="Gene3D" id="3.90.1150.10">
    <property type="entry name" value="Aspartate Aminotransferase, domain 1"/>
    <property type="match status" value="1"/>
</dbReference>
<dbReference type="PROSITE" id="PS00600">
    <property type="entry name" value="AA_TRANSFER_CLASS_3"/>
    <property type="match status" value="1"/>
</dbReference>
<dbReference type="NCBIfam" id="TIGR00713">
    <property type="entry name" value="hemL"/>
    <property type="match status" value="1"/>
</dbReference>
<comment type="subunit">
    <text evidence="7">Homodimer.</text>
</comment>
<evidence type="ECO:0000256" key="6">
    <source>
        <dbReference type="ARBA" id="ARBA00023244"/>
    </source>
</evidence>
<dbReference type="FunFam" id="3.40.640.10:FF:000021">
    <property type="entry name" value="Glutamate-1-semialdehyde 2,1-aminomutase"/>
    <property type="match status" value="1"/>
</dbReference>
<comment type="catalytic activity">
    <reaction evidence="7">
        <text>(S)-4-amino-5-oxopentanoate = 5-aminolevulinate</text>
        <dbReference type="Rhea" id="RHEA:14265"/>
        <dbReference type="ChEBI" id="CHEBI:57501"/>
        <dbReference type="ChEBI" id="CHEBI:356416"/>
        <dbReference type="EC" id="5.4.3.8"/>
    </reaction>
</comment>
<dbReference type="InterPro" id="IPR005814">
    <property type="entry name" value="Aminotrans_3"/>
</dbReference>
<sequence length="427" mass="46926">MKIKSKEFFKRALKSIPGGVNSPVRACKAVKADPVFFERGEGAYLIDVDGNRYIDYVCSWGPLILGHAHPEVIASVYFASKKGTSFGAPTWQEVELAELIKNCFPSIEKIRLVNSGTEATMSAIRLARAYTGRKKIVKFEGCYHGHVDSLLVKAGSGLATFGIPASPGIPEELTSHTLNLPFNNFSAVEKAFSEYGKEIAAVIIEPVPGNMGVVLPEKGFLEFLREITQKYKALLIFDEVITGFRISPSGVQGKYGIYPDLTCLGKIIGGGLPVGAYGGKEEIMNLVSPEGPVYQAGTLSGNPIAVSAGLATLKELLKPGAYERLEYLSEKLEKGIKEVLKELKLSYQVNRVGSMLTLFFTEKEVKDFQTALTSDTEKFAIFWQKMLEEGIYLPPSQFEAWFVSLAHGEKEIEKTISAIYKVLKDMH</sequence>
<evidence type="ECO:0000256" key="7">
    <source>
        <dbReference type="HAMAP-Rule" id="MF_00375"/>
    </source>
</evidence>
<dbReference type="PANTHER" id="PTHR43713:SF3">
    <property type="entry name" value="GLUTAMATE-1-SEMIALDEHYDE 2,1-AMINOMUTASE 1, CHLOROPLASTIC-RELATED"/>
    <property type="match status" value="1"/>
</dbReference>
<dbReference type="PANTHER" id="PTHR43713">
    <property type="entry name" value="GLUTAMATE-1-SEMIALDEHYDE 2,1-AMINOMUTASE"/>
    <property type="match status" value="1"/>
</dbReference>
<keyword evidence="7" id="KW-0963">Cytoplasm</keyword>
<dbReference type="Gene3D" id="3.40.640.10">
    <property type="entry name" value="Type I PLP-dependent aspartate aminotransferase-like (Major domain)"/>
    <property type="match status" value="1"/>
</dbReference>
<dbReference type="UniPathway" id="UPA00251">
    <property type="reaction ID" value="UER00317"/>
</dbReference>
<dbReference type="InterPro" id="IPR015424">
    <property type="entry name" value="PyrdxlP-dep_Trfase"/>
</dbReference>
<protein>
    <recommendedName>
        <fullName evidence="7">Glutamate-1-semialdehyde 2,1-aminomutase</fullName>
        <shortName evidence="7">GSA</shortName>
        <ecNumber evidence="7">5.4.3.8</ecNumber>
    </recommendedName>
    <alternativeName>
        <fullName evidence="7">Glutamate-1-semialdehyde aminotransferase</fullName>
        <shortName evidence="7">GSA-AT</shortName>
    </alternativeName>
</protein>
<dbReference type="EMBL" id="DRWR01000121">
    <property type="protein sequence ID" value="HHQ16638.1"/>
    <property type="molecule type" value="Genomic_DNA"/>
</dbReference>
<gene>
    <name evidence="7 8" type="primary">hemL</name>
    <name evidence="8" type="ORF">ENM15_07490</name>
</gene>
<dbReference type="InterPro" id="IPR015421">
    <property type="entry name" value="PyrdxlP-dep_Trfase_major"/>
</dbReference>
<evidence type="ECO:0000256" key="1">
    <source>
        <dbReference type="ARBA" id="ARBA00001933"/>
    </source>
</evidence>
<dbReference type="GO" id="GO:0030170">
    <property type="term" value="F:pyridoxal phosphate binding"/>
    <property type="evidence" value="ECO:0007669"/>
    <property type="project" value="InterPro"/>
</dbReference>
<keyword evidence="6 7" id="KW-0627">Porphyrin biosynthesis</keyword>
<accession>A0A7V6CE98</accession>
<evidence type="ECO:0000256" key="2">
    <source>
        <dbReference type="ARBA" id="ARBA00004819"/>
    </source>
</evidence>
<dbReference type="GO" id="GO:0006782">
    <property type="term" value="P:protoporphyrinogen IX biosynthetic process"/>
    <property type="evidence" value="ECO:0007669"/>
    <property type="project" value="UniProtKB-UniRule"/>
</dbReference>
<keyword evidence="5 7" id="KW-0413">Isomerase</keyword>
<dbReference type="HAMAP" id="MF_00375">
    <property type="entry name" value="HemL_aminotrans_3"/>
    <property type="match status" value="1"/>
</dbReference>
<dbReference type="InterPro" id="IPR015422">
    <property type="entry name" value="PyrdxlP-dep_Trfase_small"/>
</dbReference>
<evidence type="ECO:0000256" key="5">
    <source>
        <dbReference type="ARBA" id="ARBA00023235"/>
    </source>
</evidence>
<comment type="subcellular location">
    <subcellularLocation>
        <location evidence="7">Cytoplasm</location>
    </subcellularLocation>
</comment>
<dbReference type="CDD" id="cd00610">
    <property type="entry name" value="OAT_like"/>
    <property type="match status" value="1"/>
</dbReference>